<comment type="caution">
    <text evidence="1">The sequence shown here is derived from an EMBL/GenBank/DDBJ whole genome shotgun (WGS) entry which is preliminary data.</text>
</comment>
<dbReference type="InterPro" id="IPR032710">
    <property type="entry name" value="NTF2-like_dom_sf"/>
</dbReference>
<dbReference type="PANTHER" id="PTHR38436">
    <property type="entry name" value="POLYKETIDE CYCLASE SNOAL-LIKE DOMAIN"/>
    <property type="match status" value="1"/>
</dbReference>
<protein>
    <submittedName>
        <fullName evidence="1">Ester cyclase</fullName>
    </submittedName>
</protein>
<name>A0ABV1DHW8_9FIRM</name>
<organism evidence="1 2">
    <name type="scientific">Blautia caccae</name>
    <dbReference type="NCBI Taxonomy" id="3133175"/>
    <lineage>
        <taxon>Bacteria</taxon>
        <taxon>Bacillati</taxon>
        <taxon>Bacillota</taxon>
        <taxon>Clostridia</taxon>
        <taxon>Lachnospirales</taxon>
        <taxon>Lachnospiraceae</taxon>
        <taxon>Blautia</taxon>
    </lineage>
</organism>
<dbReference type="Proteomes" id="UP001457898">
    <property type="component" value="Unassembled WGS sequence"/>
</dbReference>
<proteinExistence type="predicted"/>
<evidence type="ECO:0000313" key="2">
    <source>
        <dbReference type="Proteomes" id="UP001457898"/>
    </source>
</evidence>
<dbReference type="Gene3D" id="3.10.450.50">
    <property type="match status" value="1"/>
</dbReference>
<dbReference type="EMBL" id="JBBMFP010000002">
    <property type="protein sequence ID" value="MEQ2429966.1"/>
    <property type="molecule type" value="Genomic_DNA"/>
</dbReference>
<gene>
    <name evidence="1" type="ORF">WMO65_03025</name>
</gene>
<dbReference type="Pfam" id="PF07366">
    <property type="entry name" value="SnoaL"/>
    <property type="match status" value="1"/>
</dbReference>
<evidence type="ECO:0000313" key="1">
    <source>
        <dbReference type="EMBL" id="MEQ2429966.1"/>
    </source>
</evidence>
<dbReference type="SUPFAM" id="SSF54427">
    <property type="entry name" value="NTF2-like"/>
    <property type="match status" value="1"/>
</dbReference>
<accession>A0ABV1DHW8</accession>
<dbReference type="RefSeq" id="WP_148391422.1">
    <property type="nucleotide sequence ID" value="NZ_JBBMFP010000002.1"/>
</dbReference>
<dbReference type="PANTHER" id="PTHR38436:SF1">
    <property type="entry name" value="ESTER CYCLASE"/>
    <property type="match status" value="1"/>
</dbReference>
<sequence length="136" mass="15433">MNNKEIIKYFYEVVVSENLLDELPQYISKDCVQRGGKNEIFIGIDGMEQHLVAVKNTYPDYTMEITRQFEDGDTVISEFIMRGTHKGEFIGITPTNRVIEMTGVDIDKIVNGKIVEHGGAVNTFDAFWENGLIKPV</sequence>
<reference evidence="1 2" key="1">
    <citation type="submission" date="2024-03" db="EMBL/GenBank/DDBJ databases">
        <title>Human intestinal bacterial collection.</title>
        <authorList>
            <person name="Pauvert C."/>
            <person name="Hitch T.C.A."/>
            <person name="Clavel T."/>
        </authorList>
    </citation>
    <scope>NUCLEOTIDE SEQUENCE [LARGE SCALE GENOMIC DNA]</scope>
    <source>
        <strain evidence="1 2">CLA-SR-H028</strain>
    </source>
</reference>
<keyword evidence="2" id="KW-1185">Reference proteome</keyword>
<dbReference type="InterPro" id="IPR009959">
    <property type="entry name" value="Cyclase_SnoaL-like"/>
</dbReference>